<sequence>MFFFLQSFGLQLPACNIPFSAFICLWDLLSDSQYCPPMSCACDGSTQASSSSSCSSTLYTPSSARPPLALLYFPFSSPGSPPWRISLSKRFSLFLLEPGPLLSVAAPF</sequence>
<reference evidence="1" key="1">
    <citation type="submission" date="2021-01" db="EMBL/GenBank/DDBJ databases">
        <title>Adiantum capillus-veneris genome.</title>
        <authorList>
            <person name="Fang Y."/>
            <person name="Liao Q."/>
        </authorList>
    </citation>
    <scope>NUCLEOTIDE SEQUENCE</scope>
    <source>
        <strain evidence="1">H3</strain>
        <tissue evidence="1">Leaf</tissue>
    </source>
</reference>
<feature type="non-terminal residue" evidence="1">
    <location>
        <position position="108"/>
    </location>
</feature>
<evidence type="ECO:0000313" key="2">
    <source>
        <dbReference type="Proteomes" id="UP000886520"/>
    </source>
</evidence>
<keyword evidence="2" id="KW-1185">Reference proteome</keyword>
<dbReference type="AlphaFoldDB" id="A0A9D4ZE26"/>
<dbReference type="Proteomes" id="UP000886520">
    <property type="component" value="Chromosome 14"/>
</dbReference>
<name>A0A9D4ZE26_ADICA</name>
<comment type="caution">
    <text evidence="1">The sequence shown here is derived from an EMBL/GenBank/DDBJ whole genome shotgun (WGS) entry which is preliminary data.</text>
</comment>
<gene>
    <name evidence="1" type="ORF">GOP47_0015030</name>
</gene>
<dbReference type="EMBL" id="JABFUD020000014">
    <property type="protein sequence ID" value="KAI5070687.1"/>
    <property type="molecule type" value="Genomic_DNA"/>
</dbReference>
<organism evidence="1 2">
    <name type="scientific">Adiantum capillus-veneris</name>
    <name type="common">Maidenhair fern</name>
    <dbReference type="NCBI Taxonomy" id="13818"/>
    <lineage>
        <taxon>Eukaryota</taxon>
        <taxon>Viridiplantae</taxon>
        <taxon>Streptophyta</taxon>
        <taxon>Embryophyta</taxon>
        <taxon>Tracheophyta</taxon>
        <taxon>Polypodiopsida</taxon>
        <taxon>Polypodiidae</taxon>
        <taxon>Polypodiales</taxon>
        <taxon>Pteridineae</taxon>
        <taxon>Pteridaceae</taxon>
        <taxon>Vittarioideae</taxon>
        <taxon>Adiantum</taxon>
    </lineage>
</organism>
<evidence type="ECO:0000313" key="1">
    <source>
        <dbReference type="EMBL" id="KAI5070687.1"/>
    </source>
</evidence>
<proteinExistence type="predicted"/>
<accession>A0A9D4ZE26</accession>
<protein>
    <submittedName>
        <fullName evidence="1">Uncharacterized protein</fullName>
    </submittedName>
</protein>